<keyword evidence="3" id="KW-0732">Signal</keyword>
<feature type="signal peptide" evidence="3">
    <location>
        <begin position="1"/>
        <end position="17"/>
    </location>
</feature>
<accession>A0AAV7JGW6</accession>
<proteinExistence type="predicted"/>
<sequence>MITAFILICCFVSSAVAQTCNDPLLQSYSPVQSFVDRILANSLTTVIGPDSLPLLDRDSYFIGESPNNVTTIIELNAPTADLHGSFWLTGITLIQRPIDSIASAYSCASDPSVDIQLFLLQYSKNGIWYNLEYDNAPLGLYSFEGVTAAEEAEIRVAVVPTVVDSVKISKYYPGISRFCFQFELYGCEATTQLTHPDILQYNMLLPNARSGPLNQYAFSDHKYNGVCSKGICTGGVGLLTDGYIESSTYTDYSSFTGWDGSSTYSITLYLHSIYTINEVILYGSQWLALPVDSKSPDYVTVNGQRFKVRTTPAANEADFSYFGNGVYYISIPVVTTASLLDITFEGSSYYSLLLSEIELIADSGSSMGGNVQLREQIYYSNGSTVALEPSTIYSPENQTVNQSLLNQTFPTLPILSLTTNAFTNAQIENSTLFPKVQNIVISLSIATLLLFIAVVFLLILSIILCCMLMQQKHKPKGRRVISELATNSVMNNIHYNSNSTQSHFATNPQLEQVAYETITSFEDPYVQMKPPDSTNTNLPDSTRYSVVMKDYNHLKPQLSPPTSVKPDSNNFPVPSPLYKIK</sequence>
<organism evidence="4 5">
    <name type="scientific">Oopsacas minuta</name>
    <dbReference type="NCBI Taxonomy" id="111878"/>
    <lineage>
        <taxon>Eukaryota</taxon>
        <taxon>Metazoa</taxon>
        <taxon>Porifera</taxon>
        <taxon>Hexactinellida</taxon>
        <taxon>Hexasterophora</taxon>
        <taxon>Lyssacinosida</taxon>
        <taxon>Leucopsacidae</taxon>
        <taxon>Oopsacas</taxon>
    </lineage>
</organism>
<evidence type="ECO:0000256" key="3">
    <source>
        <dbReference type="SAM" id="SignalP"/>
    </source>
</evidence>
<dbReference type="AlphaFoldDB" id="A0AAV7JGW6"/>
<evidence type="ECO:0000313" key="4">
    <source>
        <dbReference type="EMBL" id="KAI6648061.1"/>
    </source>
</evidence>
<dbReference type="Gene3D" id="2.60.120.1190">
    <property type="match status" value="1"/>
</dbReference>
<dbReference type="EMBL" id="JAKMXF010000333">
    <property type="protein sequence ID" value="KAI6648061.1"/>
    <property type="molecule type" value="Genomic_DNA"/>
</dbReference>
<keyword evidence="2" id="KW-0472">Membrane</keyword>
<keyword evidence="2" id="KW-0812">Transmembrane</keyword>
<feature type="compositionally biased region" description="Polar residues" evidence="1">
    <location>
        <begin position="560"/>
        <end position="572"/>
    </location>
</feature>
<reference evidence="4 5" key="1">
    <citation type="journal article" date="2023" name="BMC Biol.">
        <title>The compact genome of the sponge Oopsacas minuta (Hexactinellida) is lacking key metazoan core genes.</title>
        <authorList>
            <person name="Santini S."/>
            <person name="Schenkelaars Q."/>
            <person name="Jourda C."/>
            <person name="Duchesne M."/>
            <person name="Belahbib H."/>
            <person name="Rocher C."/>
            <person name="Selva M."/>
            <person name="Riesgo A."/>
            <person name="Vervoort M."/>
            <person name="Leys S.P."/>
            <person name="Kodjabachian L."/>
            <person name="Le Bivic A."/>
            <person name="Borchiellini C."/>
            <person name="Claverie J.M."/>
            <person name="Renard E."/>
        </authorList>
    </citation>
    <scope>NUCLEOTIDE SEQUENCE [LARGE SCALE GENOMIC DNA]</scope>
    <source>
        <strain evidence="4">SPO-2</strain>
    </source>
</reference>
<feature type="region of interest" description="Disordered" evidence="1">
    <location>
        <begin position="556"/>
        <end position="581"/>
    </location>
</feature>
<dbReference type="Proteomes" id="UP001165289">
    <property type="component" value="Unassembled WGS sequence"/>
</dbReference>
<gene>
    <name evidence="4" type="ORF">LOD99_8263</name>
</gene>
<keyword evidence="5" id="KW-1185">Reference proteome</keyword>
<protein>
    <submittedName>
        <fullName evidence="4">Uncharacterized protein</fullName>
    </submittedName>
</protein>
<name>A0AAV7JGW6_9METZ</name>
<keyword evidence="2" id="KW-1133">Transmembrane helix</keyword>
<evidence type="ECO:0000256" key="1">
    <source>
        <dbReference type="SAM" id="MobiDB-lite"/>
    </source>
</evidence>
<feature type="chain" id="PRO_5043753667" evidence="3">
    <location>
        <begin position="18"/>
        <end position="581"/>
    </location>
</feature>
<evidence type="ECO:0000313" key="5">
    <source>
        <dbReference type="Proteomes" id="UP001165289"/>
    </source>
</evidence>
<feature type="transmembrane region" description="Helical" evidence="2">
    <location>
        <begin position="439"/>
        <end position="469"/>
    </location>
</feature>
<evidence type="ECO:0000256" key="2">
    <source>
        <dbReference type="SAM" id="Phobius"/>
    </source>
</evidence>
<comment type="caution">
    <text evidence="4">The sequence shown here is derived from an EMBL/GenBank/DDBJ whole genome shotgun (WGS) entry which is preliminary data.</text>
</comment>